<protein>
    <submittedName>
        <fullName evidence="4">DUF1583 domain-containing protein</fullName>
    </submittedName>
</protein>
<name>A0A5M6CVB2_9BACT</name>
<evidence type="ECO:0000259" key="1">
    <source>
        <dbReference type="Pfam" id="PF07619"/>
    </source>
</evidence>
<gene>
    <name evidence="4" type="ORF">FYK55_25630</name>
</gene>
<feature type="domain" description="DUF1581" evidence="1">
    <location>
        <begin position="404"/>
        <end position="475"/>
    </location>
</feature>
<dbReference type="InterPro" id="IPR011475">
    <property type="entry name" value="DUF1583"/>
</dbReference>
<dbReference type="Pfam" id="PF20407">
    <property type="entry name" value="DUF1583_N"/>
    <property type="match status" value="1"/>
</dbReference>
<dbReference type="Pfam" id="PF07622">
    <property type="entry name" value="DUF1583"/>
    <property type="match status" value="1"/>
</dbReference>
<evidence type="ECO:0000259" key="3">
    <source>
        <dbReference type="Pfam" id="PF20407"/>
    </source>
</evidence>
<evidence type="ECO:0000259" key="2">
    <source>
        <dbReference type="Pfam" id="PF07622"/>
    </source>
</evidence>
<dbReference type="InterPro" id="IPR046518">
    <property type="entry name" value="DUF1583_N"/>
</dbReference>
<dbReference type="Proteomes" id="UP000324479">
    <property type="component" value="Unassembled WGS sequence"/>
</dbReference>
<proteinExistence type="predicted"/>
<keyword evidence="5" id="KW-1185">Reference proteome</keyword>
<organism evidence="4 5">
    <name type="scientific">Roseiconus nitratireducens</name>
    <dbReference type="NCBI Taxonomy" id="2605748"/>
    <lineage>
        <taxon>Bacteria</taxon>
        <taxon>Pseudomonadati</taxon>
        <taxon>Planctomycetota</taxon>
        <taxon>Planctomycetia</taxon>
        <taxon>Pirellulales</taxon>
        <taxon>Pirellulaceae</taxon>
        <taxon>Roseiconus</taxon>
    </lineage>
</organism>
<evidence type="ECO:0000313" key="4">
    <source>
        <dbReference type="EMBL" id="KAA5538983.1"/>
    </source>
</evidence>
<reference evidence="4 5" key="1">
    <citation type="submission" date="2019-08" db="EMBL/GenBank/DDBJ databases">
        <authorList>
            <person name="Dhanesh K."/>
            <person name="Kumar G."/>
            <person name="Sasikala C."/>
            <person name="Venkata Ramana C."/>
        </authorList>
    </citation>
    <scope>NUCLEOTIDE SEQUENCE [LARGE SCALE GENOMIC DNA]</scope>
    <source>
        <strain evidence="4 5">JC645</strain>
    </source>
</reference>
<dbReference type="RefSeq" id="WP_150079497.1">
    <property type="nucleotide sequence ID" value="NZ_VWOX01000023.1"/>
</dbReference>
<feature type="domain" description="DUF1583" evidence="2">
    <location>
        <begin position="665"/>
        <end position="904"/>
    </location>
</feature>
<dbReference type="InterPro" id="IPR022660">
    <property type="entry name" value="DUF1581"/>
</dbReference>
<evidence type="ECO:0000313" key="5">
    <source>
        <dbReference type="Proteomes" id="UP000324479"/>
    </source>
</evidence>
<dbReference type="EMBL" id="VWOX01000023">
    <property type="protein sequence ID" value="KAA5538983.1"/>
    <property type="molecule type" value="Genomic_DNA"/>
</dbReference>
<accession>A0A5M6CVB2</accession>
<dbReference type="AlphaFoldDB" id="A0A5M6CVB2"/>
<dbReference type="Pfam" id="PF07619">
    <property type="entry name" value="DUF1581"/>
    <property type="match status" value="1"/>
</dbReference>
<sequence>MKLVLHPPFLQTNRRLIARAASWLVPRLFVPLVFVPLALCAGVTNSWSQEVSPTPNHPMRKSDGMALGTIFDEQPIREGGLWAVQRAAMLDPSDRYEFLADWVIPGKTHPTFRVTTDYASATHELSGEAKEPAAAEDPSARIISPALDLVRLAKKLDKSETLRQAILEAPATNVRQRCDQTSLLILLAIELGDDSEATRLFDELFKQVLGDPVLLDQVRQGVLLCVDRASEASELWRVVREPIGVITQNYRTEYDRKAWHRYLGNAYAKVLKEMQRHDSDAIAAESRSEQWIQATRETAFEHGSAFPEAHWQFVPGSVRSLSSYGDDFLFFVSPLRGDYSVEGEATGFGYREAHLMDSGYWIGLAYTHEHIMIGNVRGELRRPRLDAPLTDTHSDGFIHTHVRNRDGVSEIILNGRPVYRRTLEKDPDPWVAIRSNYRVQGGFDGLTITGTPTIPETISLVESSELLGWYDYYQRPGGNPGKLAGWSAQVAVDSDGNTLAEVRDPRSAALPAGCDQERLLVYSRPVREDGTIEYEFWYEQGKTLAHPALGRRCFLLTPDGVRLHHITDGTYDRSSLRPDNGDAPQTAAAQPLPLKNGAWNQLQLRRQGDQVALTLNGHEILVADLEPASTDPRFGLFHFADRSELRVRGLRWAGDWPKKLPPIEEQVLAGELPRLLAWSPDKPSETLVHDFDEQSVADGSFAMVLGDPAVTMRATDEGLVVRQESQTGYRGALVAPTVSIGGDFDVTVDYDRFECECLEDKIGAVRLHLQADNDAQDLALIQRVDDRSGDQRIQCLRMGTVAGQERRHYFGRRSLDAAAGRLRLSRRGTTVYYLTADQHSDQFRLIGKEEYVSDDLKHLGIQFGTQIQGPSGQTSVRFTHFELRAERIAGMAALDPETVLAELKTHRDNLPDSFEHDFATEPPGDDLFYRWADRNAWDEARQGLELKSEGTDNWTSAGLSLRRQFEGDFEVSFEFEPIELATPKKGKHTQVYLQVELANPDATQLSSILTKSDAGTLVSQSQIRNRAGGAFQYQAIGNQPLADPGLLRIQRRGSDIFFIAGKESDQNQVLLGHAKATNDPVEFFGIRMMLHTGGAERSSRILLKSIQVRAERSVALPVVRTIRTLEQPAPPKSLPTRLFDSVRGLFE</sequence>
<comment type="caution">
    <text evidence="4">The sequence shown here is derived from an EMBL/GenBank/DDBJ whole genome shotgun (WGS) entry which is preliminary data.</text>
</comment>
<feature type="domain" description="DUF1583" evidence="3">
    <location>
        <begin position="513"/>
        <end position="658"/>
    </location>
</feature>